<dbReference type="AlphaFoldDB" id="Q63W26"/>
<evidence type="ECO:0000259" key="2">
    <source>
        <dbReference type="Pfam" id="PF14347"/>
    </source>
</evidence>
<dbReference type="PATRIC" id="fig|272560.6.peg.1158"/>
<dbReference type="EMBL" id="BX571965">
    <property type="protein sequence ID" value="CAH35062.1"/>
    <property type="molecule type" value="Genomic_DNA"/>
</dbReference>
<evidence type="ECO:0000313" key="3">
    <source>
        <dbReference type="EMBL" id="CAH35062.1"/>
    </source>
</evidence>
<dbReference type="STRING" id="272560.BPSL1067"/>
<dbReference type="Pfam" id="PF14347">
    <property type="entry name" value="DUF4399"/>
    <property type="match status" value="1"/>
</dbReference>
<feature type="chain" id="PRO_5004267212" description="DUF4399 domain-containing protein" evidence="1">
    <location>
        <begin position="41"/>
        <end position="151"/>
    </location>
</feature>
<evidence type="ECO:0000313" key="4">
    <source>
        <dbReference type="Proteomes" id="UP000000605"/>
    </source>
</evidence>
<reference evidence="3 4" key="1">
    <citation type="journal article" date="2004" name="Proc. Natl. Acad. Sci. U.S.A.">
        <title>Genomic plasticity of the causative agent of melioidosis, Burkholderia pseudomallei.</title>
        <authorList>
            <person name="Holden M.T.G."/>
            <person name="Titball R.W."/>
            <person name="Peacock S.J."/>
            <person name="Cerdeno-Tarraga A.M."/>
            <person name="Atkins T."/>
            <person name="Crossman L.C."/>
            <person name="Pitt T."/>
            <person name="Churcher C."/>
            <person name="Mungall K."/>
            <person name="Bentley S.D."/>
            <person name="Sebaihia M."/>
            <person name="Thomson N.R."/>
            <person name="Bason N."/>
            <person name="Beacham I.R."/>
            <person name="Brooks K."/>
            <person name="Brown K.A."/>
            <person name="Brown N.F."/>
            <person name="Challis G.L."/>
            <person name="Cherevach I."/>
            <person name="Chillingworth T."/>
            <person name="Cronin A."/>
            <person name="Crosset B."/>
            <person name="Davis P."/>
            <person name="DeShazer D."/>
            <person name="Feltwell T."/>
            <person name="Fraser A."/>
            <person name="Hance Z."/>
            <person name="Hauser H."/>
            <person name="Holroyd S."/>
            <person name="Jagels K."/>
            <person name="Keith K.E."/>
            <person name="Maddison M."/>
            <person name="Moule S."/>
            <person name="Price C."/>
            <person name="Quail M.A."/>
            <person name="Rabbinowitsch E."/>
            <person name="Rutherford K."/>
            <person name="Sanders M."/>
            <person name="Simmonds M."/>
            <person name="Songsivilai S."/>
            <person name="Stevens K."/>
            <person name="Tumapa S."/>
            <person name="Vesaratchavest M."/>
            <person name="Whitehead S."/>
            <person name="Yeats C."/>
            <person name="Barrell B.G."/>
            <person name="Oyston P.C.F."/>
            <person name="Parkhill J."/>
        </authorList>
    </citation>
    <scope>NUCLEOTIDE SEQUENCE [LARGE SCALE GENOMIC DNA]</scope>
    <source>
        <strain evidence="3 4">K96243</strain>
    </source>
</reference>
<evidence type="ECO:0000256" key="1">
    <source>
        <dbReference type="SAM" id="SignalP"/>
    </source>
</evidence>
<organism evidence="3 4">
    <name type="scientific">Burkholderia pseudomallei (strain K96243)</name>
    <dbReference type="NCBI Taxonomy" id="272560"/>
    <lineage>
        <taxon>Bacteria</taxon>
        <taxon>Pseudomonadati</taxon>
        <taxon>Pseudomonadota</taxon>
        <taxon>Betaproteobacteria</taxon>
        <taxon>Burkholderiales</taxon>
        <taxon>Burkholderiaceae</taxon>
        <taxon>Burkholderia</taxon>
        <taxon>pseudomallei group</taxon>
    </lineage>
</organism>
<sequence>MRGVSFDGLSTQKERAMLYNKWLAGAFTAAALFASASAHAEARVYFVEPADGASVSSPVHVKFGLEGDIVLRPAGDMTPHTGHHHLLIDGKPVARGDVIPANDHSLHFGKPQTETEVRLSPGRHTLTLQFGDGAHRSYGPEMSQTITVNVK</sequence>
<protein>
    <recommendedName>
        <fullName evidence="2">DUF4399 domain-containing protein</fullName>
    </recommendedName>
</protein>
<keyword evidence="1" id="KW-0732">Signal</keyword>
<feature type="signal peptide" evidence="1">
    <location>
        <begin position="1"/>
        <end position="40"/>
    </location>
</feature>
<feature type="domain" description="DUF4399" evidence="2">
    <location>
        <begin position="61"/>
        <end position="151"/>
    </location>
</feature>
<accession>Q63W26</accession>
<proteinExistence type="predicted"/>
<name>Q63W26_BURPS</name>
<dbReference type="InterPro" id="IPR025512">
    <property type="entry name" value="DUF4399"/>
</dbReference>
<keyword evidence="4" id="KW-1185">Reference proteome</keyword>
<gene>
    <name evidence="3" type="ordered locus">BPSL1067</name>
</gene>
<dbReference type="KEGG" id="bps:BPSL1067"/>
<dbReference type="Proteomes" id="UP000000605">
    <property type="component" value="Chromosome 1"/>
</dbReference>
<dbReference type="eggNOG" id="ENOG5032RWS">
    <property type="taxonomic scope" value="Bacteria"/>
</dbReference>